<dbReference type="OrthoDB" id="8244063at2"/>
<feature type="region of interest" description="Disordered" evidence="1">
    <location>
        <begin position="26"/>
        <end position="85"/>
    </location>
</feature>
<reference evidence="2 3" key="1">
    <citation type="journal article" date="2013" name="Genome Biol.">
        <title>Comparative genomics of the core and accessory genomes of 48 Sinorhizobium strains comprising five genospecies.</title>
        <authorList>
            <person name="Sugawara M."/>
            <person name="Epstein B."/>
            <person name="Badgley B.D."/>
            <person name="Unno T."/>
            <person name="Xu L."/>
            <person name="Reese J."/>
            <person name="Gyaneshwar P."/>
            <person name="Denny R."/>
            <person name="Mudge J."/>
            <person name="Bharti A.K."/>
            <person name="Farmer A.D."/>
            <person name="May G.D."/>
            <person name="Woodward J.E."/>
            <person name="Medigue C."/>
            <person name="Vallenet D."/>
            <person name="Lajus A."/>
            <person name="Rouy Z."/>
            <person name="Martinez-Vaz B."/>
            <person name="Tiffin P."/>
            <person name="Young N.D."/>
            <person name="Sadowsky M.J."/>
        </authorList>
    </citation>
    <scope>NUCLEOTIDE SEQUENCE [LARGE SCALE GENOMIC DNA]</scope>
    <source>
        <strain evidence="2 3">USDA4894</strain>
    </source>
</reference>
<protein>
    <submittedName>
        <fullName evidence="2">Uncharacterized protein</fullName>
    </submittedName>
</protein>
<organism evidence="2 3">
    <name type="scientific">Sinorhizobium terangae</name>
    <dbReference type="NCBI Taxonomy" id="110322"/>
    <lineage>
        <taxon>Bacteria</taxon>
        <taxon>Pseudomonadati</taxon>
        <taxon>Pseudomonadota</taxon>
        <taxon>Alphaproteobacteria</taxon>
        <taxon>Hyphomicrobiales</taxon>
        <taxon>Rhizobiaceae</taxon>
        <taxon>Sinorhizobium/Ensifer group</taxon>
        <taxon>Sinorhizobium</taxon>
    </lineage>
</organism>
<feature type="region of interest" description="Disordered" evidence="1">
    <location>
        <begin position="125"/>
        <end position="144"/>
    </location>
</feature>
<dbReference type="Proteomes" id="UP000439983">
    <property type="component" value="Unassembled WGS sequence"/>
</dbReference>
<feature type="compositionally biased region" description="Polar residues" evidence="1">
    <location>
        <begin position="125"/>
        <end position="141"/>
    </location>
</feature>
<accession>A0A6N7LHQ6</accession>
<feature type="compositionally biased region" description="Polar residues" evidence="1">
    <location>
        <begin position="597"/>
        <end position="606"/>
    </location>
</feature>
<sequence>MERTSNNFNLFDFDVEAFARAYYQSSPTGQRSENAPDASFEERLGELQLDSSDESSTKAGSPDTGPAESHRRMRSTDEGDLMRMPLRDDRFSGARHSVGLPRGRIGDLAAGLSRSDLRGTLFSSTRYTSSSETQPEIQTKNTKNRGLWSRIKSGVGKAFAKSRSEKASGAFVQREIVSTSVRVDHAKQPARIRGVFDADEALLEELRSRATGQMSDGTIRNAQADVRNFSAWLSRNRRAPIAGRLGNPELEPGLERDLQDYANDRNINTRRTSAALNKLREVQAGRVLSTSNYRLAPYSADESLIDLWAAAEKATGRVEPDTVDRQARRLARLSDWLERHQRGAMAGRLFTHGLAQDVEEYKQQTGDSKIKPDLLRLQRYQQVVDANQALELPPPGQAYLPAEPPQELPPMPDTPSEGAWSLFREQMHGPTSSSPAQDVGLQGSSQELPATLAITSDEGWTWSREYAQGPATPSAAGSSSSDFYSGLEPLVNLDSPTPYGFRGDVRSPPALAGPSAAPQEVPDIGHIVGEGWRHGSQSASVVLIDVLDNVNLLPNQFGPRRVDINGEPYSVTLGPGGRSDVRLIHHPRARQRDEAGSSRQLHSPGQINEAGPSRPGVPDLGYLIRGGWQHRERLLPNYLARAIEGNQLMPEPGRPTYFNIRGVPYKGELVETDGGPRVRIYPEVG</sequence>
<evidence type="ECO:0000313" key="3">
    <source>
        <dbReference type="Proteomes" id="UP000439983"/>
    </source>
</evidence>
<dbReference type="RefSeq" id="WP_153440216.1">
    <property type="nucleotide sequence ID" value="NZ_JACIGA010000018.1"/>
</dbReference>
<gene>
    <name evidence="2" type="ORF">GHK62_16385</name>
</gene>
<comment type="caution">
    <text evidence="2">The sequence shown here is derived from an EMBL/GenBank/DDBJ whole genome shotgun (WGS) entry which is preliminary data.</text>
</comment>
<evidence type="ECO:0000313" key="2">
    <source>
        <dbReference type="EMBL" id="MQX16284.1"/>
    </source>
</evidence>
<keyword evidence="3" id="KW-1185">Reference proteome</keyword>
<feature type="region of interest" description="Disordered" evidence="1">
    <location>
        <begin position="392"/>
        <end position="418"/>
    </location>
</feature>
<dbReference type="EMBL" id="WITC01000060">
    <property type="protein sequence ID" value="MQX16284.1"/>
    <property type="molecule type" value="Genomic_DNA"/>
</dbReference>
<proteinExistence type="predicted"/>
<feature type="compositionally biased region" description="Basic and acidic residues" evidence="1">
    <location>
        <begin position="68"/>
        <end position="85"/>
    </location>
</feature>
<dbReference type="AlphaFoldDB" id="A0A6N7LHQ6"/>
<name>A0A6N7LHQ6_SINTE</name>
<feature type="compositionally biased region" description="Pro residues" evidence="1">
    <location>
        <begin position="392"/>
        <end position="413"/>
    </location>
</feature>
<evidence type="ECO:0000256" key="1">
    <source>
        <dbReference type="SAM" id="MobiDB-lite"/>
    </source>
</evidence>
<feature type="region of interest" description="Disordered" evidence="1">
    <location>
        <begin position="589"/>
        <end position="618"/>
    </location>
</feature>